<sequence>MCALSAKTGRILWEIKLRSYEGWEGDPGRGNNHGGSVLSEATGFLHWVLDRIIDLANSIVSVLTGTSGDLPRRAFRFPMGQNVGALYIRGDKEPDEASWAWLGEARGRLTVPSGKEARLIVDVDACADLSHLDALAPNALQELDLSNSEVDDNALFHIKRLTSLKRVNIRNTRITEAALAELKKALPNCLFES</sequence>
<dbReference type="InterPro" id="IPR032675">
    <property type="entry name" value="LRR_dom_sf"/>
</dbReference>
<gene>
    <name evidence="1" type="ORF">C4532_19075</name>
</gene>
<protein>
    <recommendedName>
        <fullName evidence="3">Leucine-rich repeat domain-containing protein</fullName>
    </recommendedName>
</protein>
<organism evidence="1 2">
    <name type="scientific">Candidatus Abyssobacteria bacterium SURF_17</name>
    <dbReference type="NCBI Taxonomy" id="2093361"/>
    <lineage>
        <taxon>Bacteria</taxon>
        <taxon>Pseudomonadati</taxon>
        <taxon>Candidatus Hydrogenedentota</taxon>
        <taxon>Candidatus Abyssobacteria</taxon>
    </lineage>
</organism>
<name>A0A419ENV8_9BACT</name>
<accession>A0A419ENV8</accession>
<proteinExistence type="predicted"/>
<evidence type="ECO:0000313" key="1">
    <source>
        <dbReference type="EMBL" id="RJP64533.1"/>
    </source>
</evidence>
<comment type="caution">
    <text evidence="1">The sequence shown here is derived from an EMBL/GenBank/DDBJ whole genome shotgun (WGS) entry which is preliminary data.</text>
</comment>
<dbReference type="Proteomes" id="UP000285961">
    <property type="component" value="Unassembled WGS sequence"/>
</dbReference>
<dbReference type="EMBL" id="QZKI01000137">
    <property type="protein sequence ID" value="RJP64533.1"/>
    <property type="molecule type" value="Genomic_DNA"/>
</dbReference>
<dbReference type="AlphaFoldDB" id="A0A419ENV8"/>
<reference evidence="1 2" key="1">
    <citation type="journal article" date="2017" name="ISME J.">
        <title>Energy and carbon metabolisms in a deep terrestrial subsurface fluid microbial community.</title>
        <authorList>
            <person name="Momper L."/>
            <person name="Jungbluth S.P."/>
            <person name="Lee M.D."/>
            <person name="Amend J.P."/>
        </authorList>
    </citation>
    <scope>NUCLEOTIDE SEQUENCE [LARGE SCALE GENOMIC DNA]</scope>
    <source>
        <strain evidence="1">SURF_17</strain>
    </source>
</reference>
<dbReference type="SUPFAM" id="SSF52047">
    <property type="entry name" value="RNI-like"/>
    <property type="match status" value="1"/>
</dbReference>
<dbReference type="Gene3D" id="3.80.10.10">
    <property type="entry name" value="Ribonuclease Inhibitor"/>
    <property type="match status" value="1"/>
</dbReference>
<evidence type="ECO:0000313" key="2">
    <source>
        <dbReference type="Proteomes" id="UP000285961"/>
    </source>
</evidence>
<evidence type="ECO:0008006" key="3">
    <source>
        <dbReference type="Google" id="ProtNLM"/>
    </source>
</evidence>